<sequence length="184" mass="20570">MSDLKYEDPKPSKLPIVTLATRVTTLVALAVSLGLLKSISVTYKVGPFSETFNYDDVGTYRYAFFGMVTGFCYTLLQVPFALYFFFKKKRFNNDAFLMFEFYADKICLILLATVVGSVYGATVETKKYVDGIDGFEGGYDADDYHLKMTAFFLMIYISAAFLLVGFLCSIVLSIVSSRSLANKS</sequence>
<dbReference type="AlphaFoldDB" id="A0AA38TEW0"/>
<keyword evidence="5 8" id="KW-0812">Transmembrane</keyword>
<dbReference type="Proteomes" id="UP001172457">
    <property type="component" value="Chromosome 4"/>
</dbReference>
<comment type="caution">
    <text evidence="10">The sequence shown here is derived from an EMBL/GenBank/DDBJ whole genome shotgun (WGS) entry which is preliminary data.</text>
</comment>
<name>A0AA38TEW0_9ASTR</name>
<keyword evidence="4 8" id="KW-1003">Cell membrane</keyword>
<evidence type="ECO:0000313" key="10">
    <source>
        <dbReference type="EMBL" id="KAJ9553946.1"/>
    </source>
</evidence>
<evidence type="ECO:0000256" key="3">
    <source>
        <dbReference type="ARBA" id="ARBA00011489"/>
    </source>
</evidence>
<dbReference type="EMBL" id="JARYMX010000004">
    <property type="protein sequence ID" value="KAJ9553946.1"/>
    <property type="molecule type" value="Genomic_DNA"/>
</dbReference>
<protein>
    <recommendedName>
        <fullName evidence="8">CASP-like protein</fullName>
    </recommendedName>
</protein>
<keyword evidence="6 8" id="KW-1133">Transmembrane helix</keyword>
<dbReference type="InterPro" id="IPR006702">
    <property type="entry name" value="CASP_dom"/>
</dbReference>
<dbReference type="PANTHER" id="PTHR33573">
    <property type="entry name" value="CASP-LIKE PROTEIN 4A4"/>
    <property type="match status" value="1"/>
</dbReference>
<proteinExistence type="inferred from homology"/>
<dbReference type="GO" id="GO:0005886">
    <property type="term" value="C:plasma membrane"/>
    <property type="evidence" value="ECO:0007669"/>
    <property type="project" value="UniProtKB-SubCell"/>
</dbReference>
<evidence type="ECO:0000256" key="2">
    <source>
        <dbReference type="ARBA" id="ARBA00007651"/>
    </source>
</evidence>
<feature type="transmembrane region" description="Helical" evidence="8">
    <location>
        <begin position="63"/>
        <end position="86"/>
    </location>
</feature>
<reference evidence="10" key="1">
    <citation type="submission" date="2023-03" db="EMBL/GenBank/DDBJ databases">
        <title>Chromosome-scale reference genome and RAD-based genetic map of yellow starthistle (Centaurea solstitialis) reveal putative structural variation and QTLs associated with invader traits.</title>
        <authorList>
            <person name="Reatini B."/>
            <person name="Cang F.A."/>
            <person name="Jiang Q."/>
            <person name="Mckibben M.T.W."/>
            <person name="Barker M.S."/>
            <person name="Rieseberg L.H."/>
            <person name="Dlugosch K.M."/>
        </authorList>
    </citation>
    <scope>NUCLEOTIDE SEQUENCE</scope>
    <source>
        <strain evidence="10">CAN-66</strain>
        <tissue evidence="10">Leaf</tissue>
    </source>
</reference>
<evidence type="ECO:0000256" key="4">
    <source>
        <dbReference type="ARBA" id="ARBA00022475"/>
    </source>
</evidence>
<evidence type="ECO:0000256" key="5">
    <source>
        <dbReference type="ARBA" id="ARBA00022692"/>
    </source>
</evidence>
<dbReference type="Pfam" id="PF04535">
    <property type="entry name" value="CASP_dom"/>
    <property type="match status" value="1"/>
</dbReference>
<evidence type="ECO:0000256" key="1">
    <source>
        <dbReference type="ARBA" id="ARBA00004651"/>
    </source>
</evidence>
<feature type="transmembrane region" description="Helical" evidence="8">
    <location>
        <begin position="106"/>
        <end position="123"/>
    </location>
</feature>
<keyword evidence="11" id="KW-1185">Reference proteome</keyword>
<keyword evidence="7 8" id="KW-0472">Membrane</keyword>
<evidence type="ECO:0000313" key="11">
    <source>
        <dbReference type="Proteomes" id="UP001172457"/>
    </source>
</evidence>
<feature type="domain" description="Casparian strip membrane protein" evidence="9">
    <location>
        <begin position="13"/>
        <end position="122"/>
    </location>
</feature>
<comment type="similarity">
    <text evidence="2 8">Belongs to the Casparian strip membrane proteins (CASP) family.</text>
</comment>
<feature type="transmembrane region" description="Helical" evidence="8">
    <location>
        <begin position="20"/>
        <end position="43"/>
    </location>
</feature>
<accession>A0AA38TEW0</accession>
<evidence type="ECO:0000256" key="8">
    <source>
        <dbReference type="RuleBase" id="RU361233"/>
    </source>
</evidence>
<evidence type="ECO:0000259" key="9">
    <source>
        <dbReference type="Pfam" id="PF04535"/>
    </source>
</evidence>
<evidence type="ECO:0000256" key="6">
    <source>
        <dbReference type="ARBA" id="ARBA00022989"/>
    </source>
</evidence>
<comment type="subunit">
    <text evidence="3 8">Homodimer and heterodimers.</text>
</comment>
<gene>
    <name evidence="10" type="ORF">OSB04_017991</name>
</gene>
<organism evidence="10 11">
    <name type="scientific">Centaurea solstitialis</name>
    <name type="common">yellow star-thistle</name>
    <dbReference type="NCBI Taxonomy" id="347529"/>
    <lineage>
        <taxon>Eukaryota</taxon>
        <taxon>Viridiplantae</taxon>
        <taxon>Streptophyta</taxon>
        <taxon>Embryophyta</taxon>
        <taxon>Tracheophyta</taxon>
        <taxon>Spermatophyta</taxon>
        <taxon>Magnoliopsida</taxon>
        <taxon>eudicotyledons</taxon>
        <taxon>Gunneridae</taxon>
        <taxon>Pentapetalae</taxon>
        <taxon>asterids</taxon>
        <taxon>campanulids</taxon>
        <taxon>Asterales</taxon>
        <taxon>Asteraceae</taxon>
        <taxon>Carduoideae</taxon>
        <taxon>Cardueae</taxon>
        <taxon>Centaureinae</taxon>
        <taxon>Centaurea</taxon>
    </lineage>
</organism>
<comment type="subcellular location">
    <subcellularLocation>
        <location evidence="1 8">Cell membrane</location>
        <topology evidence="1 8">Multi-pass membrane protein</topology>
    </subcellularLocation>
</comment>
<feature type="transmembrane region" description="Helical" evidence="8">
    <location>
        <begin position="150"/>
        <end position="175"/>
    </location>
</feature>
<evidence type="ECO:0000256" key="7">
    <source>
        <dbReference type="ARBA" id="ARBA00023136"/>
    </source>
</evidence>
<dbReference type="PANTHER" id="PTHR33573:SF14">
    <property type="entry name" value="CASP-LIKE PROTEIN"/>
    <property type="match status" value="1"/>
</dbReference>